<feature type="region of interest" description="Disordered" evidence="2">
    <location>
        <begin position="140"/>
        <end position="162"/>
    </location>
</feature>
<protein>
    <submittedName>
        <fullName evidence="3">L-aminopeptidase/D-esterase</fullName>
    </submittedName>
</protein>
<evidence type="ECO:0000256" key="2">
    <source>
        <dbReference type="SAM" id="MobiDB-lite"/>
    </source>
</evidence>
<evidence type="ECO:0000313" key="3">
    <source>
        <dbReference type="EMBL" id="SNS70129.1"/>
    </source>
</evidence>
<dbReference type="Gene3D" id="3.60.70.12">
    <property type="entry name" value="L-amino peptidase D-ALA esterase/amidase"/>
    <property type="match status" value="1"/>
</dbReference>
<dbReference type="Proteomes" id="UP000198415">
    <property type="component" value="Unassembled WGS sequence"/>
</dbReference>
<evidence type="ECO:0000256" key="1">
    <source>
        <dbReference type="ARBA" id="ARBA00007068"/>
    </source>
</evidence>
<dbReference type="InterPro" id="IPR005321">
    <property type="entry name" value="Peptidase_S58_DmpA"/>
</dbReference>
<keyword evidence="4" id="KW-1185">Reference proteome</keyword>
<keyword evidence="3" id="KW-0378">Hydrolase</keyword>
<dbReference type="RefSeq" id="WP_089297789.1">
    <property type="nucleotide sequence ID" value="NZ_BOMU01000098.1"/>
</dbReference>
<keyword evidence="3" id="KW-0645">Protease</keyword>
<gene>
    <name evidence="3" type="ORF">SAMN06264365_12198</name>
</gene>
<dbReference type="Pfam" id="PF03576">
    <property type="entry name" value="Peptidase_S58"/>
    <property type="match status" value="1"/>
</dbReference>
<dbReference type="InterPro" id="IPR016117">
    <property type="entry name" value="ArgJ-like_dom_sf"/>
</dbReference>
<proteinExistence type="inferred from homology"/>
<organism evidence="3 4">
    <name type="scientific">Actinoplanes regularis</name>
    <dbReference type="NCBI Taxonomy" id="52697"/>
    <lineage>
        <taxon>Bacteria</taxon>
        <taxon>Bacillati</taxon>
        <taxon>Actinomycetota</taxon>
        <taxon>Actinomycetes</taxon>
        <taxon>Micromonosporales</taxon>
        <taxon>Micromonosporaceae</taxon>
        <taxon>Actinoplanes</taxon>
    </lineage>
</organism>
<accession>A0A239GLR9</accession>
<name>A0A239GLR9_9ACTN</name>
<keyword evidence="3" id="KW-0031">Aminopeptidase</keyword>
<dbReference type="PANTHER" id="PTHR36512:SF3">
    <property type="entry name" value="BLR5678 PROTEIN"/>
    <property type="match status" value="1"/>
</dbReference>
<sequence length="319" mass="32187">MGDPQLLSAYAGNWTGDGTGVTVILPPPGTVGSGEVRGGAPATREFDLLHPVRTVDRVDAVVLSGGSAFGLAAADGVMGVLRERGLGYPTEYGPVPIVVGMSIFDTSVAGTPPSSAAGRDAALAALRGEEFLVGTAGAGAGARTGKWRGRSDPGGLGRADGRAGPARVTALAVVNAWGDVLGPDGRLVFGGDPADQPGARFGRDSTDQPGARFGQDGTSQPGARFGPGGTDQPGARFGRENTTIAVLLTDARLSKSDCHLLAQSGHDGFARALHPAHSRHDGDAVVALATGEVTVEVDLDLLRAVATDVMARAIRAAVS</sequence>
<dbReference type="GO" id="GO:0004177">
    <property type="term" value="F:aminopeptidase activity"/>
    <property type="evidence" value="ECO:0007669"/>
    <property type="project" value="UniProtKB-KW"/>
</dbReference>
<dbReference type="EMBL" id="FZNR01000021">
    <property type="protein sequence ID" value="SNS70129.1"/>
    <property type="molecule type" value="Genomic_DNA"/>
</dbReference>
<dbReference type="AlphaFoldDB" id="A0A239GLR9"/>
<evidence type="ECO:0000313" key="4">
    <source>
        <dbReference type="Proteomes" id="UP000198415"/>
    </source>
</evidence>
<dbReference type="PANTHER" id="PTHR36512">
    <property type="entry name" value="D-AMINOPEPTIDASE"/>
    <property type="match status" value="1"/>
</dbReference>
<dbReference type="SUPFAM" id="SSF56266">
    <property type="entry name" value="DmpA/ArgJ-like"/>
    <property type="match status" value="1"/>
</dbReference>
<reference evidence="3 4" key="1">
    <citation type="submission" date="2017-06" db="EMBL/GenBank/DDBJ databases">
        <authorList>
            <person name="Kim H.J."/>
            <person name="Triplett B.A."/>
        </authorList>
    </citation>
    <scope>NUCLEOTIDE SEQUENCE [LARGE SCALE GENOMIC DNA]</scope>
    <source>
        <strain evidence="3 4">DSM 43151</strain>
    </source>
</reference>
<dbReference type="OrthoDB" id="9808347at2"/>
<comment type="similarity">
    <text evidence="1">Belongs to the peptidase S58 family.</text>
</comment>
<feature type="region of interest" description="Disordered" evidence="2">
    <location>
        <begin position="188"/>
        <end position="237"/>
    </location>
</feature>